<evidence type="ECO:0000313" key="1">
    <source>
        <dbReference type="EMBL" id="CAB4538543.1"/>
    </source>
</evidence>
<name>A0A6J6BJG3_9ZZZZ</name>
<reference evidence="1" key="1">
    <citation type="submission" date="2020-05" db="EMBL/GenBank/DDBJ databases">
        <authorList>
            <person name="Chiriac C."/>
            <person name="Salcher M."/>
            <person name="Ghai R."/>
            <person name="Kavagutti S V."/>
        </authorList>
    </citation>
    <scope>NUCLEOTIDE SEQUENCE</scope>
</reference>
<protein>
    <submittedName>
        <fullName evidence="1">Unannotated protein</fullName>
    </submittedName>
</protein>
<sequence>MLVVLQISTPSELVTRYPVIFVNPFSGALQEIVASIAEVEICTSLTSLGFNVATNLVASSYSEAYSPGIVAELPQVPR</sequence>
<gene>
    <name evidence="1" type="ORF">UFOPK1395_00928</name>
</gene>
<dbReference type="EMBL" id="CAEZSB010000102">
    <property type="protein sequence ID" value="CAB4538543.1"/>
    <property type="molecule type" value="Genomic_DNA"/>
</dbReference>
<accession>A0A6J6BJG3</accession>
<proteinExistence type="predicted"/>
<organism evidence="1">
    <name type="scientific">freshwater metagenome</name>
    <dbReference type="NCBI Taxonomy" id="449393"/>
    <lineage>
        <taxon>unclassified sequences</taxon>
        <taxon>metagenomes</taxon>
        <taxon>ecological metagenomes</taxon>
    </lineage>
</organism>
<dbReference type="AlphaFoldDB" id="A0A6J6BJG3"/>